<keyword evidence="1" id="KW-0732">Signal</keyword>
<feature type="domain" description="Sialidase" evidence="2">
    <location>
        <begin position="61"/>
        <end position="333"/>
    </location>
</feature>
<dbReference type="PANTHER" id="PTHR43752:SF2">
    <property type="entry name" value="BNR_ASP-BOX REPEAT FAMILY PROTEIN"/>
    <property type="match status" value="1"/>
</dbReference>
<evidence type="ECO:0000313" key="4">
    <source>
        <dbReference type="EMBL" id="MRH74315.1"/>
    </source>
</evidence>
<dbReference type="CDD" id="cd15482">
    <property type="entry name" value="Sialidase_non-viral"/>
    <property type="match status" value="1"/>
</dbReference>
<dbReference type="PANTHER" id="PTHR43752">
    <property type="entry name" value="BNR/ASP-BOX REPEAT FAMILY PROTEIN"/>
    <property type="match status" value="1"/>
</dbReference>
<reference evidence="5 6" key="1">
    <citation type="submission" date="2019-11" db="EMBL/GenBank/DDBJ databases">
        <title>First report of rice panicle blight caused by Xanthomonas sp. in Iran.</title>
        <authorList>
            <person name="Mirghasempour S.A."/>
            <person name="Huang S."/>
            <person name="Brady C.L."/>
            <person name="Studholme D.J."/>
        </authorList>
    </citation>
    <scope>NUCLEOTIDE SEQUENCE [LARGE SCALE GENOMIC DNA]</scope>
    <source>
        <strain evidence="3 6">ASD011</strain>
        <strain evidence="5">SAM114</strain>
    </source>
</reference>
<dbReference type="Proteomes" id="UP000437931">
    <property type="component" value="Unassembled WGS sequence"/>
</dbReference>
<protein>
    <submittedName>
        <fullName evidence="3">Exo-alpha-sialidase</fullName>
    </submittedName>
</protein>
<dbReference type="Proteomes" id="UP000439314">
    <property type="component" value="Unassembled WGS sequence"/>
</dbReference>
<feature type="signal peptide" evidence="1">
    <location>
        <begin position="1"/>
        <end position="19"/>
    </location>
</feature>
<dbReference type="Pfam" id="PF13088">
    <property type="entry name" value="BNR_2"/>
    <property type="match status" value="1"/>
</dbReference>
<dbReference type="AlphaFoldDB" id="A0A6N7Q6J3"/>
<sequence>MMSPSLFPLLSLFAVRAIAGPAAVAPPPVPPSPIVYSEFVNAQAPTAQCHASTLVETRDGLLAAWFGGRHEGADDVAIWVARRDAHGWQPAQRVADGAQAQGAPLPTWNPVLFQPAQGPLRLFYKVGPDPKRWWGMQTTSSDGGHHWSTPERLPAGILGPIKNKPVQLPGGRILSPSSSEDAGWVAHMEWSDDNGAHWTRGPAMNDPARIGAIQPSVLLHQDGRLQAVGRSQQNHVFSTWSRDQGRTWEPMTLLDLANPNSGTDAVVLADGRSLLVYNPTEAGKDWWDGRGVLAVALSDDGQHWTRVLTLEDSPKDEFSYPAVIQTRDGQVHISYTWKRTRIKHVVLDPKRLGVGSTAPAGGR</sequence>
<dbReference type="InterPro" id="IPR036278">
    <property type="entry name" value="Sialidase_sf"/>
</dbReference>
<proteinExistence type="predicted"/>
<evidence type="ECO:0000256" key="1">
    <source>
        <dbReference type="SAM" id="SignalP"/>
    </source>
</evidence>
<reference evidence="4" key="2">
    <citation type="journal article" date="2020" name="Plant Dis.">
        <title>A Grain Rot of Rice in Iran Caused by a Xanthomonas Strain Closely Related to X. sacchari.</title>
        <authorList>
            <person name="Mirghasempour S.A."/>
            <person name="Huang S."/>
            <person name="Studholme D.J."/>
            <person name="Brady C.L."/>
        </authorList>
    </citation>
    <scope>NUCLEOTIDE SEQUENCE</scope>
    <source>
        <strain evidence="4">SAM114</strain>
    </source>
</reference>
<accession>A0A6N7Q6J3</accession>
<evidence type="ECO:0000313" key="3">
    <source>
        <dbReference type="EMBL" id="MRG99982.1"/>
    </source>
</evidence>
<feature type="chain" id="PRO_5026724814" evidence="1">
    <location>
        <begin position="20"/>
        <end position="363"/>
    </location>
</feature>
<name>A0A6N7Q6J3_9XANT</name>
<evidence type="ECO:0000259" key="2">
    <source>
        <dbReference type="Pfam" id="PF13088"/>
    </source>
</evidence>
<dbReference type="InterPro" id="IPR011040">
    <property type="entry name" value="Sialidase"/>
</dbReference>
<evidence type="ECO:0000313" key="6">
    <source>
        <dbReference type="Proteomes" id="UP000439314"/>
    </source>
</evidence>
<dbReference type="Gene3D" id="2.120.10.10">
    <property type="match status" value="1"/>
</dbReference>
<evidence type="ECO:0000313" key="5">
    <source>
        <dbReference type="Proteomes" id="UP000437931"/>
    </source>
</evidence>
<organism evidence="3 6">
    <name type="scientific">Xanthomonas sontii</name>
    <dbReference type="NCBI Taxonomy" id="2650745"/>
    <lineage>
        <taxon>Bacteria</taxon>
        <taxon>Pseudomonadati</taxon>
        <taxon>Pseudomonadota</taxon>
        <taxon>Gammaproteobacteria</taxon>
        <taxon>Lysobacterales</taxon>
        <taxon>Lysobacteraceae</taxon>
        <taxon>Xanthomonas</taxon>
    </lineage>
</organism>
<gene>
    <name evidence="3" type="ORF">GIY21_06710</name>
    <name evidence="4" type="ORF">GIY22_06705</name>
</gene>
<dbReference type="SUPFAM" id="SSF50939">
    <property type="entry name" value="Sialidases"/>
    <property type="match status" value="1"/>
</dbReference>
<comment type="caution">
    <text evidence="3">The sequence shown here is derived from an EMBL/GenBank/DDBJ whole genome shotgun (WGS) entry which is preliminary data.</text>
</comment>
<dbReference type="EMBL" id="WJPM01000004">
    <property type="protein sequence ID" value="MRH74315.1"/>
    <property type="molecule type" value="Genomic_DNA"/>
</dbReference>
<dbReference type="EMBL" id="WJPN01000004">
    <property type="protein sequence ID" value="MRG99982.1"/>
    <property type="molecule type" value="Genomic_DNA"/>
</dbReference>
<dbReference type="RefSeq" id="WP_153751024.1">
    <property type="nucleotide sequence ID" value="NZ_WJPM01000004.1"/>
</dbReference>
<keyword evidence="5" id="KW-1185">Reference proteome</keyword>